<dbReference type="Gene3D" id="2.60.120.260">
    <property type="entry name" value="Galactose-binding domain-like"/>
    <property type="match status" value="1"/>
</dbReference>
<dbReference type="GO" id="GO:0004553">
    <property type="term" value="F:hydrolase activity, hydrolyzing O-glycosyl compounds"/>
    <property type="evidence" value="ECO:0007669"/>
    <property type="project" value="InterPro"/>
</dbReference>
<dbReference type="PANTHER" id="PTHR42732:SF2">
    <property type="entry name" value="BETA-MANNOSIDASE"/>
    <property type="match status" value="1"/>
</dbReference>
<sequence length="1165" mass="131010">MFQNLNMLATLSIISRNTVYIADMDYLCSLSVQTAADKLTAIIMRKSVLFGLVLSLSVCIPAGARDTISLVGRGWYVTRDTAAEWRNDPLFLPGEYESISDLPYNPPTFGWQKLYAKANAVSVSVPGTLEEYFTTSVQPQPTDQSGVSWWVREISVPKLRKGERAILHFGSVRHRAEVFIDSTLVGYDMVAETPFDVDITNVLKPGSKQQLAVRITHPGGNYHWQDFTPMDWGNYKLPPSRGFGGILAPVTLDIVPEVSIADIYIQNQPVPTKVKAIITIDNSDDALRKDELHVRLYPKGQPQITVAEKMVRNLRLHHGENMVEVPFECHGVQLWNIDTPSLYTCEVSLTKSKDSDTQNFGFRWFEAKGVGENARLMLNGKRIMLRTAINWGYWPVTGLYPSRELAERQVTAARSLGMNMVNFHRNIGSVEALNAADSIGLLYLEEPGGFHSATHDPFMRKMAATKLNRMVHRDRSHPSLVIYNLINEWGGTNAVDTALTMKRFNDMRHAHAIDPSRIMTFTSGWATRQDDDEFAKANMQPFDSTLHLKGWYDNHRAGGPATWEQGYYRSPDDNFMHTRNKKEVFMRGEEGALSTPPRIAKIHEEIQRTGRTGWDGLFWERQYAAFDRYFREKGLAPYFGDIDSLTRMLGDIQLDHQGRRIQGMRMQDIGDVYAVNGWEAMPYDNHSGIVDDYRNIKGNVNTFGRYTRPAFLAVCPRTQFTCPNDSLSVDIYAVNELNFKGAYLLQLKMVSPSGQQSNPLSTRVNLAGGETFGQLLLNAVDLVTGDEEGLYCINASLYDGNGNVVMDGYDEILVLNDSYKNVCFGKGAFYGSEDSPVRKYYTHVTGCELPLYQETMDKLDWVIVSRSMLDEPQPVPVNAVSEDGFTATYFRYHDIADPATTVKEPFINHTFVDGEQPHSSLPANQSFSVIWNGSIVAPADGVYMLGVKSDRGIRCKINGNTIADDWGNQTERTEAKPFNLHKGQKVNIEIQYRQTKTSGYVQLVWTLPGQSEVSPKSFFDRAKRDGTRVVILDNADSWISDACAAANVKYNGFYTVGRNWIGGVHFVKDDPLFDKMPVNVGMGWPYQALVRDGDRRVGFEMEGDDMIVGSYRSWAFHLGSALGKLKCGKGEIIYNTLDISDNLLRDDSSASVARRLFFNLLNAKK</sequence>
<dbReference type="EMBL" id="QRNE01000001">
    <property type="protein sequence ID" value="RHK30026.1"/>
    <property type="molecule type" value="Genomic_DNA"/>
</dbReference>
<evidence type="ECO:0000256" key="3">
    <source>
        <dbReference type="ARBA" id="ARBA00023295"/>
    </source>
</evidence>
<dbReference type="Gene3D" id="2.60.40.10">
    <property type="entry name" value="Immunoglobulins"/>
    <property type="match status" value="1"/>
</dbReference>
<dbReference type="Proteomes" id="UP000285503">
    <property type="component" value="Unassembled WGS sequence"/>
</dbReference>
<organism evidence="5 7">
    <name type="scientific">Bacteroides xylanisolvens</name>
    <dbReference type="NCBI Taxonomy" id="371601"/>
    <lineage>
        <taxon>Bacteria</taxon>
        <taxon>Pseudomonadati</taxon>
        <taxon>Bacteroidota</taxon>
        <taxon>Bacteroidia</taxon>
        <taxon>Bacteroidales</taxon>
        <taxon>Bacteroidaceae</taxon>
        <taxon>Bacteroides</taxon>
    </lineage>
</organism>
<dbReference type="SUPFAM" id="SSF51445">
    <property type="entry name" value="(Trans)glycosidases"/>
    <property type="match status" value="1"/>
</dbReference>
<dbReference type="Proteomes" id="UP000261210">
    <property type="component" value="Unassembled WGS sequence"/>
</dbReference>
<dbReference type="Gene3D" id="3.90.182.10">
    <property type="entry name" value="Toxin - Anthrax Protective Antigen,domain 1"/>
    <property type="match status" value="1"/>
</dbReference>
<dbReference type="GO" id="GO:0005975">
    <property type="term" value="P:carbohydrate metabolic process"/>
    <property type="evidence" value="ECO:0007669"/>
    <property type="project" value="InterPro"/>
</dbReference>
<keyword evidence="3" id="KW-0326">Glycosidase</keyword>
<dbReference type="Pfam" id="PF02837">
    <property type="entry name" value="Glyco_hydro_2_N"/>
    <property type="match status" value="1"/>
</dbReference>
<dbReference type="InterPro" id="IPR006102">
    <property type="entry name" value="Ig-like_GH2"/>
</dbReference>
<dbReference type="SUPFAM" id="SSF56988">
    <property type="entry name" value="Anthrax protective antigen"/>
    <property type="match status" value="1"/>
</dbReference>
<evidence type="ECO:0000313" key="8">
    <source>
        <dbReference type="Proteomes" id="UP000285503"/>
    </source>
</evidence>
<dbReference type="InterPro" id="IPR036156">
    <property type="entry name" value="Beta-gal/glucu_dom_sf"/>
</dbReference>
<accession>A0A3E4NMH3</accession>
<dbReference type="SUPFAM" id="SSF49303">
    <property type="entry name" value="beta-Galactosidase/glucuronidase domain"/>
    <property type="match status" value="1"/>
</dbReference>
<dbReference type="InterPro" id="IPR006104">
    <property type="entry name" value="Glyco_hydro_2_N"/>
</dbReference>
<dbReference type="InterPro" id="IPR037524">
    <property type="entry name" value="PA14/GLEYA"/>
</dbReference>
<dbReference type="Pfam" id="PF00703">
    <property type="entry name" value="Glyco_hydro_2"/>
    <property type="match status" value="1"/>
</dbReference>
<feature type="domain" description="PA14" evidence="4">
    <location>
        <begin position="880"/>
        <end position="1023"/>
    </location>
</feature>
<dbReference type="EMBL" id="QSQU01000004">
    <property type="protein sequence ID" value="RGK66344.1"/>
    <property type="molecule type" value="Genomic_DNA"/>
</dbReference>
<dbReference type="PANTHER" id="PTHR42732">
    <property type="entry name" value="BETA-GALACTOSIDASE"/>
    <property type="match status" value="1"/>
</dbReference>
<evidence type="ECO:0000259" key="4">
    <source>
        <dbReference type="PROSITE" id="PS51820"/>
    </source>
</evidence>
<gene>
    <name evidence="6" type="ORF">DW075_00345</name>
    <name evidence="5" type="ORF">DXD03_03470</name>
</gene>
<dbReference type="AlphaFoldDB" id="A0A3E4NMH3"/>
<evidence type="ECO:0000313" key="5">
    <source>
        <dbReference type="EMBL" id="RGK66344.1"/>
    </source>
</evidence>
<dbReference type="PROSITE" id="PS51820">
    <property type="entry name" value="PA14"/>
    <property type="match status" value="1"/>
</dbReference>
<dbReference type="Gene3D" id="3.20.20.80">
    <property type="entry name" value="Glycosidases"/>
    <property type="match status" value="1"/>
</dbReference>
<comment type="similarity">
    <text evidence="1">Belongs to the glycosyl hydrolase 2 family.</text>
</comment>
<dbReference type="Pfam" id="PF07691">
    <property type="entry name" value="PA14"/>
    <property type="match status" value="1"/>
</dbReference>
<proteinExistence type="inferred from homology"/>
<evidence type="ECO:0000313" key="7">
    <source>
        <dbReference type="Proteomes" id="UP000261210"/>
    </source>
</evidence>
<dbReference type="InterPro" id="IPR008979">
    <property type="entry name" value="Galactose-bd-like_sf"/>
</dbReference>
<evidence type="ECO:0000256" key="2">
    <source>
        <dbReference type="ARBA" id="ARBA00022801"/>
    </source>
</evidence>
<reference evidence="7 8" key="1">
    <citation type="submission" date="2018-08" db="EMBL/GenBank/DDBJ databases">
        <title>A genome reference for cultivated species of the human gut microbiota.</title>
        <authorList>
            <person name="Zou Y."/>
            <person name="Xue W."/>
            <person name="Luo G."/>
        </authorList>
    </citation>
    <scope>NUCLEOTIDE SEQUENCE [LARGE SCALE GENOMIC DNA]</scope>
    <source>
        <strain evidence="6 8">AF46-11NS</strain>
        <strain evidence="5 7">TF10-34</strain>
    </source>
</reference>
<protein>
    <submittedName>
        <fullName evidence="5">Beta-galactosidase</fullName>
    </submittedName>
</protein>
<dbReference type="InterPro" id="IPR011658">
    <property type="entry name" value="PA14_dom"/>
</dbReference>
<dbReference type="SMART" id="SM00758">
    <property type="entry name" value="PA14"/>
    <property type="match status" value="1"/>
</dbReference>
<dbReference type="InterPro" id="IPR051913">
    <property type="entry name" value="GH2_Domain-Containing"/>
</dbReference>
<dbReference type="Pfam" id="PF02836">
    <property type="entry name" value="Glyco_hydro_2_C"/>
    <property type="match status" value="1"/>
</dbReference>
<dbReference type="InterPro" id="IPR013783">
    <property type="entry name" value="Ig-like_fold"/>
</dbReference>
<dbReference type="InterPro" id="IPR017853">
    <property type="entry name" value="GH"/>
</dbReference>
<evidence type="ECO:0000313" key="6">
    <source>
        <dbReference type="EMBL" id="RHK30026.1"/>
    </source>
</evidence>
<dbReference type="SUPFAM" id="SSF49785">
    <property type="entry name" value="Galactose-binding domain-like"/>
    <property type="match status" value="1"/>
</dbReference>
<dbReference type="InterPro" id="IPR006103">
    <property type="entry name" value="Glyco_hydro_2_cat"/>
</dbReference>
<comment type="caution">
    <text evidence="5">The sequence shown here is derived from an EMBL/GenBank/DDBJ whole genome shotgun (WGS) entry which is preliminary data.</text>
</comment>
<keyword evidence="2" id="KW-0378">Hydrolase</keyword>
<name>A0A3E4NMH3_9BACE</name>
<evidence type="ECO:0000256" key="1">
    <source>
        <dbReference type="ARBA" id="ARBA00007401"/>
    </source>
</evidence>